<keyword evidence="2 5" id="KW-0812">Transmembrane</keyword>
<dbReference type="RefSeq" id="XP_070854818.1">
    <property type="nucleotide sequence ID" value="XM_070998717.1"/>
</dbReference>
<evidence type="ECO:0000256" key="1">
    <source>
        <dbReference type="ARBA" id="ARBA00004141"/>
    </source>
</evidence>
<organism evidence="6 7">
    <name type="scientific">Drosophila suzukii</name>
    <name type="common">Spotted-wing drosophila fruit fly</name>
    <dbReference type="NCBI Taxonomy" id="28584"/>
    <lineage>
        <taxon>Eukaryota</taxon>
        <taxon>Metazoa</taxon>
        <taxon>Ecdysozoa</taxon>
        <taxon>Arthropoda</taxon>
        <taxon>Hexapoda</taxon>
        <taxon>Insecta</taxon>
        <taxon>Pterygota</taxon>
        <taxon>Neoptera</taxon>
        <taxon>Endopterygota</taxon>
        <taxon>Diptera</taxon>
        <taxon>Brachycera</taxon>
        <taxon>Muscomorpha</taxon>
        <taxon>Ephydroidea</taxon>
        <taxon>Drosophilidae</taxon>
        <taxon>Drosophila</taxon>
        <taxon>Sophophora</taxon>
    </lineage>
</organism>
<proteinExistence type="predicted"/>
<protein>
    <submittedName>
        <fullName evidence="7">Uncharacterized protein MFS17 isoform X10</fullName>
    </submittedName>
</protein>
<keyword evidence="3 5" id="KW-1133">Transmembrane helix</keyword>
<sequence>MNFKEQIILSTESYERRSIWSAINFFTLSSFEARQFDGQNGRSLRRSCKRKMQNSRGSYSLPQDGVPTRRVFRSWRFTALSQIIPGILIYCIGYIDSVHILLPVWFMAVIFITASYAGAMANIIDLAPNFGHSAAVLAFCQTIHMSASFISPLTAGFIVTREIPAGKYQFLTNGCQLHTIQTLVYNLIELTLKDSIDQWRSVFGVAAIISIFTYLVYQIFGTAEIQSWNKELPTHDDADEGKILSKPKEVIGVV</sequence>
<evidence type="ECO:0000313" key="7">
    <source>
        <dbReference type="RefSeq" id="XP_070854818.1"/>
    </source>
</evidence>
<dbReference type="Gene3D" id="1.20.1250.20">
    <property type="entry name" value="MFS general substrate transporter like domains"/>
    <property type="match status" value="1"/>
</dbReference>
<accession>A0ABM4TXX7</accession>
<dbReference type="PANTHER" id="PTHR11662">
    <property type="entry name" value="SOLUTE CARRIER FAMILY 17"/>
    <property type="match status" value="1"/>
</dbReference>
<evidence type="ECO:0000256" key="3">
    <source>
        <dbReference type="ARBA" id="ARBA00022989"/>
    </source>
</evidence>
<dbReference type="Proteomes" id="UP001652628">
    <property type="component" value="Chromosome 2"/>
</dbReference>
<dbReference type="InterPro" id="IPR050382">
    <property type="entry name" value="MFS_Na/Anion_cotransporter"/>
</dbReference>
<evidence type="ECO:0000256" key="2">
    <source>
        <dbReference type="ARBA" id="ARBA00022692"/>
    </source>
</evidence>
<dbReference type="GeneID" id="118878480"/>
<comment type="subcellular location">
    <subcellularLocation>
        <location evidence="1">Membrane</location>
        <topology evidence="1">Multi-pass membrane protein</topology>
    </subcellularLocation>
</comment>
<name>A0ABM4TXX7_DROSZ</name>
<evidence type="ECO:0000256" key="5">
    <source>
        <dbReference type="SAM" id="Phobius"/>
    </source>
</evidence>
<keyword evidence="6" id="KW-1185">Reference proteome</keyword>
<keyword evidence="4 5" id="KW-0472">Membrane</keyword>
<dbReference type="SUPFAM" id="SSF103473">
    <property type="entry name" value="MFS general substrate transporter"/>
    <property type="match status" value="1"/>
</dbReference>
<evidence type="ECO:0000313" key="6">
    <source>
        <dbReference type="Proteomes" id="UP001652628"/>
    </source>
</evidence>
<feature type="transmembrane region" description="Helical" evidence="5">
    <location>
        <begin position="101"/>
        <end position="124"/>
    </location>
</feature>
<feature type="transmembrane region" description="Helical" evidence="5">
    <location>
        <begin position="77"/>
        <end position="95"/>
    </location>
</feature>
<gene>
    <name evidence="7" type="primary">MFS17</name>
</gene>
<dbReference type="InterPro" id="IPR036259">
    <property type="entry name" value="MFS_trans_sf"/>
</dbReference>
<feature type="transmembrane region" description="Helical" evidence="5">
    <location>
        <begin position="136"/>
        <end position="159"/>
    </location>
</feature>
<reference evidence="7" key="1">
    <citation type="submission" date="2025-08" db="UniProtKB">
        <authorList>
            <consortium name="RefSeq"/>
        </authorList>
    </citation>
    <scope>IDENTIFICATION</scope>
</reference>
<evidence type="ECO:0000256" key="4">
    <source>
        <dbReference type="ARBA" id="ARBA00023136"/>
    </source>
</evidence>
<feature type="transmembrane region" description="Helical" evidence="5">
    <location>
        <begin position="199"/>
        <end position="220"/>
    </location>
</feature>
<dbReference type="PANTHER" id="PTHR11662:SF77">
    <property type="entry name" value="MAJOR FACILITATOR SUPERFAMILY TRANSPORTER 17, ISOFORM F"/>
    <property type="match status" value="1"/>
</dbReference>